<dbReference type="GO" id="GO:0033290">
    <property type="term" value="C:eukaryotic 48S preinitiation complex"/>
    <property type="evidence" value="ECO:0007669"/>
    <property type="project" value="UniProtKB-UniRule"/>
</dbReference>
<evidence type="ECO:0000256" key="2">
    <source>
        <dbReference type="ARBA" id="ARBA00022540"/>
    </source>
</evidence>
<dbReference type="GO" id="GO:0016282">
    <property type="term" value="C:eukaryotic 43S preinitiation complex"/>
    <property type="evidence" value="ECO:0007669"/>
    <property type="project" value="UniProtKB-UniRule"/>
</dbReference>
<evidence type="ECO:0000313" key="9">
    <source>
        <dbReference type="WBParaSite" id="ALUE_0000764101-mRNA-1"/>
    </source>
</evidence>
<dbReference type="InterPro" id="IPR036390">
    <property type="entry name" value="WH_DNA-bd_sf"/>
</dbReference>
<keyword evidence="8" id="KW-1185">Reference proteome</keyword>
<dbReference type="SMART" id="SM01186">
    <property type="entry name" value="eIF3_N"/>
    <property type="match status" value="1"/>
</dbReference>
<dbReference type="WBParaSite" id="ALUE_0000764101-mRNA-1">
    <property type="protein sequence ID" value="ALUE_0000764101-mRNA-1"/>
    <property type="gene ID" value="ALUE_0000764101"/>
</dbReference>
<evidence type="ECO:0000256" key="1">
    <source>
        <dbReference type="ARBA" id="ARBA00022490"/>
    </source>
</evidence>
<dbReference type="GO" id="GO:0071540">
    <property type="term" value="C:eukaryotic translation initiation factor 3 complex, eIF3e"/>
    <property type="evidence" value="ECO:0007669"/>
    <property type="project" value="UniProtKB-UniRule"/>
</dbReference>
<evidence type="ECO:0000259" key="7">
    <source>
        <dbReference type="PROSITE" id="PS50250"/>
    </source>
</evidence>
<dbReference type="Pfam" id="PF01399">
    <property type="entry name" value="PCI"/>
    <property type="match status" value="1"/>
</dbReference>
<evidence type="ECO:0000313" key="8">
    <source>
        <dbReference type="Proteomes" id="UP000036681"/>
    </source>
</evidence>
<comment type="subunit">
    <text evidence="4">Component of the eukaryotic translation initiation factor 3 (eIF-3) complex. The eIF-3 complex interacts with pix. Interacts with mxt.</text>
</comment>
<proteinExistence type="inferred from homology"/>
<comment type="function">
    <text evidence="5">Component of the eukaryotic translation initiation factor 3 (eIF-3) complex, which is involved in protein synthesis of a specialized repertoire of mRNAs and, together with other initiation factors, stimulates binding of mRNA and methionyl-tRNAi to the 40S ribosome. The eIF-3 complex specifically targets and initiates translation of a subset of mRNAs involved in cell proliferation.</text>
</comment>
<keyword evidence="3 5" id="KW-0648">Protein biosynthesis</keyword>
<dbReference type="Proteomes" id="UP000036681">
    <property type="component" value="Unplaced"/>
</dbReference>
<dbReference type="InterPro" id="IPR019010">
    <property type="entry name" value="eIF3e_N"/>
</dbReference>
<feature type="domain" description="PCI" evidence="7">
    <location>
        <begin position="176"/>
        <end position="351"/>
    </location>
</feature>
<dbReference type="SUPFAM" id="SSF46785">
    <property type="entry name" value="Winged helix' DNA-binding domain"/>
    <property type="match status" value="1"/>
</dbReference>
<evidence type="ECO:0000256" key="3">
    <source>
        <dbReference type="ARBA" id="ARBA00022917"/>
    </source>
</evidence>
<comment type="similarity">
    <text evidence="5 6">Belongs to the eIF-3 subunit E family.</text>
</comment>
<organism evidence="8 9">
    <name type="scientific">Ascaris lumbricoides</name>
    <name type="common">Giant roundworm</name>
    <dbReference type="NCBI Taxonomy" id="6252"/>
    <lineage>
        <taxon>Eukaryota</taxon>
        <taxon>Metazoa</taxon>
        <taxon>Ecdysozoa</taxon>
        <taxon>Nematoda</taxon>
        <taxon>Chromadorea</taxon>
        <taxon>Rhabditida</taxon>
        <taxon>Spirurina</taxon>
        <taxon>Ascaridomorpha</taxon>
        <taxon>Ascaridoidea</taxon>
        <taxon>Ascarididae</taxon>
        <taxon>Ascaris</taxon>
    </lineage>
</organism>
<comment type="subcellular location">
    <subcellularLocation>
        <location evidence="5 6">Cytoplasm</location>
    </subcellularLocation>
</comment>
<dbReference type="InterPro" id="IPR000717">
    <property type="entry name" value="PCI_dom"/>
</dbReference>
<dbReference type="Pfam" id="PF09440">
    <property type="entry name" value="eIF3_N"/>
    <property type="match status" value="1"/>
</dbReference>
<dbReference type="PIRSF" id="PIRSF016255">
    <property type="entry name" value="eIF3e_su6"/>
    <property type="match status" value="1"/>
</dbReference>
<dbReference type="CDD" id="cd21378">
    <property type="entry name" value="eIF3E"/>
    <property type="match status" value="1"/>
</dbReference>
<evidence type="ECO:0000256" key="5">
    <source>
        <dbReference type="HAMAP-Rule" id="MF_03004"/>
    </source>
</evidence>
<dbReference type="PROSITE" id="PS50250">
    <property type="entry name" value="PCI"/>
    <property type="match status" value="1"/>
</dbReference>
<dbReference type="AlphaFoldDB" id="A0A0M3HWS2"/>
<protein>
    <recommendedName>
        <fullName evidence="5 6">Eukaryotic translation initiation factor 3 subunit E</fullName>
        <shortName evidence="5">eIF3e</shortName>
    </recommendedName>
    <alternativeName>
        <fullName evidence="5">Eukaryotic translation initiation factor 3 subunit 6</fullName>
    </alternativeName>
</protein>
<dbReference type="InterPro" id="IPR016650">
    <property type="entry name" value="eIF3e"/>
</dbReference>
<dbReference type="HAMAP" id="MF_03004">
    <property type="entry name" value="eIF3e"/>
    <property type="match status" value="1"/>
</dbReference>
<evidence type="ECO:0000256" key="4">
    <source>
        <dbReference type="ARBA" id="ARBA00047068"/>
    </source>
</evidence>
<dbReference type="PANTHER" id="PTHR10317">
    <property type="entry name" value="EUKARYOTIC TRANSLATION INITIATION FACTOR 3 SUBUNIT E"/>
    <property type="match status" value="1"/>
</dbReference>
<accession>A0A0M3HWS2</accession>
<sequence length="402" mass="47453">MAEFDLTKRMVPFFDLHLVIPLLEFIEPRDIYDHNSLIEMHRKVLLKTNMIDSVIETYPPGKVPKELELRKAEILSQFTEEMLESLFRYAKFQYECGNYSAAALCLYYYRSLVPQQNPNYLNALYGKLASEILLQEWTHAKDDLTKLRAYVDFNPFDTELECVQQRAWLMHWALFVYFNYPKGRDEIIEMCLNQQSYLNTIQVSCPHLLRYLAVAVVTSKNKQKNSLKDLIRVIDIEHHNYSDPVTDFLTCLYVKYDFDEAQKKLRQCEEVLSNDFFLTACLEDFRESARLLIFEMFCRIHQCISLEMLAERLNMQQVEAERWIVDLIRNYRIDGAKIDSKLHQVVMGATSSSTHEQVMENSKRLTFRSQQSALQLEKVKQDKKVGLFVFLSFLLNIFIPVF</sequence>
<dbReference type="SMART" id="SM00088">
    <property type="entry name" value="PINT"/>
    <property type="match status" value="1"/>
</dbReference>
<name>A0A0M3HWS2_ASCLU</name>
<reference evidence="9" key="1">
    <citation type="submission" date="2017-02" db="UniProtKB">
        <authorList>
            <consortium name="WormBaseParasite"/>
        </authorList>
    </citation>
    <scope>IDENTIFICATION</scope>
</reference>
<keyword evidence="1 5" id="KW-0963">Cytoplasm</keyword>
<dbReference type="GO" id="GO:0001732">
    <property type="term" value="P:formation of cytoplasmic translation initiation complex"/>
    <property type="evidence" value="ECO:0007669"/>
    <property type="project" value="UniProtKB-UniRule"/>
</dbReference>
<evidence type="ECO:0000256" key="6">
    <source>
        <dbReference type="PIRNR" id="PIRNR016255"/>
    </source>
</evidence>
<keyword evidence="2 5" id="KW-0396">Initiation factor</keyword>
<dbReference type="GO" id="GO:0003743">
    <property type="term" value="F:translation initiation factor activity"/>
    <property type="evidence" value="ECO:0007669"/>
    <property type="project" value="UniProtKB-UniRule"/>
</dbReference>